<sequence>MIRFSPVCRCSPCTRWPPVRGPTTSISGQPERPGRTPGHWHPPSPRCAGISVSTRRRRRSPGRTPPHALSLTSPNPTRSGELVHRPETGPLATIEGGLIVSCQAPPDDPMSGPGVMAKMAATVVAAGARAVRVEGLDDLRAVRAAVDVPVVGLWKVGNDGVYITPTVDHALAVAATGAEIVALDATARPRPDGRSLAETVAAVHEKTPALVMADISSYDEGVAAVEAGADVIATTLAGYTMHDAVPDGPDLALLTALARDLPVPVVCEGRISTPRAAGAARRAGAFAVVVGTAITRPHVIAAGFVEAVEE</sequence>
<dbReference type="PANTHER" id="PTHR36204">
    <property type="entry name" value="N-ACETYLMANNOSAMINE-6-PHOSPHATE 2-EPIMERASE-RELATED"/>
    <property type="match status" value="1"/>
</dbReference>
<dbReference type="SUPFAM" id="SSF51366">
    <property type="entry name" value="Ribulose-phoshate binding barrel"/>
    <property type="match status" value="1"/>
</dbReference>
<comment type="caution">
    <text evidence="9">The sequence shown here is derived from an EMBL/GenBank/DDBJ whole genome shotgun (WGS) entry which is preliminary data.</text>
</comment>
<evidence type="ECO:0000313" key="10">
    <source>
        <dbReference type="Proteomes" id="UP000469185"/>
    </source>
</evidence>
<dbReference type="GO" id="GO:0005829">
    <property type="term" value="C:cytosol"/>
    <property type="evidence" value="ECO:0007669"/>
    <property type="project" value="TreeGrafter"/>
</dbReference>
<name>A0A6N9YIW8_9ACTN</name>
<accession>A0A6N9YIW8</accession>
<keyword evidence="6 7" id="KW-0119">Carbohydrate metabolism</keyword>
<keyword evidence="10" id="KW-1185">Reference proteome</keyword>
<feature type="region of interest" description="Disordered" evidence="8">
    <location>
        <begin position="19"/>
        <end position="83"/>
    </location>
</feature>
<dbReference type="CDD" id="cd04729">
    <property type="entry name" value="NanE"/>
    <property type="match status" value="1"/>
</dbReference>
<comment type="function">
    <text evidence="2 7">Converts N-acetylmannosamine-6-phosphate (ManNAc-6-P) to N-acetylglucosamine-6-phosphate (GlcNAc-6-P).</text>
</comment>
<dbReference type="PANTHER" id="PTHR36204:SF1">
    <property type="entry name" value="N-ACETYLMANNOSAMINE-6-PHOSPHATE 2-EPIMERASE-RELATED"/>
    <property type="match status" value="1"/>
</dbReference>
<evidence type="ECO:0000256" key="1">
    <source>
        <dbReference type="ARBA" id="ARBA00000056"/>
    </source>
</evidence>
<organism evidence="9 10">
    <name type="scientific">Phytoactinopolyspora alkaliphila</name>
    <dbReference type="NCBI Taxonomy" id="1783498"/>
    <lineage>
        <taxon>Bacteria</taxon>
        <taxon>Bacillati</taxon>
        <taxon>Actinomycetota</taxon>
        <taxon>Actinomycetes</taxon>
        <taxon>Jiangellales</taxon>
        <taxon>Jiangellaceae</taxon>
        <taxon>Phytoactinopolyspora</taxon>
    </lineage>
</organism>
<dbReference type="EMBL" id="JAAGOB010000003">
    <property type="protein sequence ID" value="NED94902.1"/>
    <property type="molecule type" value="Genomic_DNA"/>
</dbReference>
<proteinExistence type="inferred from homology"/>
<dbReference type="InterPro" id="IPR013785">
    <property type="entry name" value="Aldolase_TIM"/>
</dbReference>
<evidence type="ECO:0000256" key="3">
    <source>
        <dbReference type="ARBA" id="ARBA00005081"/>
    </source>
</evidence>
<comment type="catalytic activity">
    <reaction evidence="1 7">
        <text>an N-acyl-D-glucosamine 6-phosphate = an N-acyl-D-mannosamine 6-phosphate</text>
        <dbReference type="Rhea" id="RHEA:23932"/>
        <dbReference type="ChEBI" id="CHEBI:57599"/>
        <dbReference type="ChEBI" id="CHEBI:57666"/>
        <dbReference type="EC" id="5.1.3.9"/>
    </reaction>
</comment>
<evidence type="ECO:0000256" key="2">
    <source>
        <dbReference type="ARBA" id="ARBA00002147"/>
    </source>
</evidence>
<evidence type="ECO:0000313" key="9">
    <source>
        <dbReference type="EMBL" id="NED94902.1"/>
    </source>
</evidence>
<dbReference type="HAMAP" id="MF_01235">
    <property type="entry name" value="ManNAc6P_epimer"/>
    <property type="match status" value="1"/>
</dbReference>
<dbReference type="InterPro" id="IPR011060">
    <property type="entry name" value="RibuloseP-bd_barrel"/>
</dbReference>
<protein>
    <recommendedName>
        <fullName evidence="7">Putative N-acetylmannosamine-6-phosphate 2-epimerase</fullName>
        <ecNumber evidence="7">5.1.3.9</ecNumber>
    </recommendedName>
    <alternativeName>
        <fullName evidence="7">ManNAc-6-P epimerase</fullName>
    </alternativeName>
</protein>
<dbReference type="GO" id="GO:0006053">
    <property type="term" value="P:N-acetylmannosamine catabolic process"/>
    <property type="evidence" value="ECO:0007669"/>
    <property type="project" value="TreeGrafter"/>
</dbReference>
<comment type="similarity">
    <text evidence="4 7">Belongs to the NanE family.</text>
</comment>
<dbReference type="Pfam" id="PF04131">
    <property type="entry name" value="NanE"/>
    <property type="match status" value="1"/>
</dbReference>
<reference evidence="9 10" key="1">
    <citation type="submission" date="2020-02" db="EMBL/GenBank/DDBJ databases">
        <authorList>
            <person name="Li X.-J."/>
            <person name="Feng X.-M."/>
        </authorList>
    </citation>
    <scope>NUCLEOTIDE SEQUENCE [LARGE SCALE GENOMIC DNA]</scope>
    <source>
        <strain evidence="9 10">CGMCC 4.7225</strain>
    </source>
</reference>
<dbReference type="InterPro" id="IPR007260">
    <property type="entry name" value="NanE"/>
</dbReference>
<evidence type="ECO:0000256" key="7">
    <source>
        <dbReference type="HAMAP-Rule" id="MF_01235"/>
    </source>
</evidence>
<dbReference type="GO" id="GO:0047465">
    <property type="term" value="F:N-acylglucosamine-6-phosphate 2-epimerase activity"/>
    <property type="evidence" value="ECO:0007669"/>
    <property type="project" value="UniProtKB-EC"/>
</dbReference>
<dbReference type="Gene3D" id="3.20.20.70">
    <property type="entry name" value="Aldolase class I"/>
    <property type="match status" value="1"/>
</dbReference>
<dbReference type="GO" id="GO:0005975">
    <property type="term" value="P:carbohydrate metabolic process"/>
    <property type="evidence" value="ECO:0007669"/>
    <property type="project" value="UniProtKB-UniRule"/>
</dbReference>
<comment type="pathway">
    <text evidence="3 7">Amino-sugar metabolism; N-acetylneuraminate degradation; D-fructose 6-phosphate from N-acetylneuraminate: step 3/5.</text>
</comment>
<gene>
    <name evidence="7" type="primary">nanE</name>
    <name evidence="9" type="ORF">G1H11_06205</name>
</gene>
<dbReference type="NCBIfam" id="NF002231">
    <property type="entry name" value="PRK01130.1"/>
    <property type="match status" value="1"/>
</dbReference>
<dbReference type="AlphaFoldDB" id="A0A6N9YIW8"/>
<dbReference type="UniPathway" id="UPA00629">
    <property type="reaction ID" value="UER00682"/>
</dbReference>
<evidence type="ECO:0000256" key="8">
    <source>
        <dbReference type="SAM" id="MobiDB-lite"/>
    </source>
</evidence>
<dbReference type="Proteomes" id="UP000469185">
    <property type="component" value="Unassembled WGS sequence"/>
</dbReference>
<dbReference type="EC" id="5.1.3.9" evidence="7"/>
<evidence type="ECO:0000256" key="5">
    <source>
        <dbReference type="ARBA" id="ARBA00023235"/>
    </source>
</evidence>
<dbReference type="GO" id="GO:0019262">
    <property type="term" value="P:N-acetylneuraminate catabolic process"/>
    <property type="evidence" value="ECO:0007669"/>
    <property type="project" value="UniProtKB-UniRule"/>
</dbReference>
<keyword evidence="5 7" id="KW-0413">Isomerase</keyword>
<evidence type="ECO:0000256" key="4">
    <source>
        <dbReference type="ARBA" id="ARBA00007439"/>
    </source>
</evidence>
<evidence type="ECO:0000256" key="6">
    <source>
        <dbReference type="ARBA" id="ARBA00023277"/>
    </source>
</evidence>